<dbReference type="PANTHER" id="PTHR43377">
    <property type="entry name" value="BILIVERDIN REDUCTASE A"/>
    <property type="match status" value="1"/>
</dbReference>
<dbReference type="GO" id="GO:0000166">
    <property type="term" value="F:nucleotide binding"/>
    <property type="evidence" value="ECO:0007669"/>
    <property type="project" value="InterPro"/>
</dbReference>
<dbReference type="Pfam" id="PF22725">
    <property type="entry name" value="GFO_IDH_MocA_C3"/>
    <property type="match status" value="1"/>
</dbReference>
<evidence type="ECO:0000313" key="4">
    <source>
        <dbReference type="EMBL" id="KAG2175809.1"/>
    </source>
</evidence>
<dbReference type="InterPro" id="IPR000683">
    <property type="entry name" value="Gfo/Idh/MocA-like_OxRdtase_N"/>
</dbReference>
<accession>A0A8H7UDU4</accession>
<keyword evidence="5" id="KW-1185">Reference proteome</keyword>
<evidence type="ECO:0000256" key="1">
    <source>
        <dbReference type="ARBA" id="ARBA00010928"/>
    </source>
</evidence>
<dbReference type="InterPro" id="IPR036291">
    <property type="entry name" value="NAD(P)-bd_dom_sf"/>
</dbReference>
<proteinExistence type="inferred from homology"/>
<dbReference type="Pfam" id="PF01408">
    <property type="entry name" value="GFO_IDH_MocA"/>
    <property type="match status" value="1"/>
</dbReference>
<dbReference type="InterPro" id="IPR051450">
    <property type="entry name" value="Gfo/Idh/MocA_Oxidoreductases"/>
</dbReference>
<feature type="domain" description="Gfo/Idh/MocA-like oxidoreductase N-terminal" evidence="2">
    <location>
        <begin position="59"/>
        <end position="180"/>
    </location>
</feature>
<evidence type="ECO:0000259" key="2">
    <source>
        <dbReference type="Pfam" id="PF01408"/>
    </source>
</evidence>
<protein>
    <submittedName>
        <fullName evidence="4">Uncharacterized protein</fullName>
    </submittedName>
</protein>
<dbReference type="EMBL" id="JAEPRA010000014">
    <property type="protein sequence ID" value="KAG2175809.1"/>
    <property type="molecule type" value="Genomic_DNA"/>
</dbReference>
<feature type="domain" description="GFO/IDH/MocA-like oxidoreductase" evidence="3">
    <location>
        <begin position="188"/>
        <end position="383"/>
    </location>
</feature>
<dbReference type="SUPFAM" id="SSF51735">
    <property type="entry name" value="NAD(P)-binding Rossmann-fold domains"/>
    <property type="match status" value="1"/>
</dbReference>
<reference evidence="4" key="1">
    <citation type="submission" date="2020-12" db="EMBL/GenBank/DDBJ databases">
        <title>Metabolic potential, ecology and presence of endohyphal bacteria is reflected in genomic diversity of Mucoromycotina.</title>
        <authorList>
            <person name="Muszewska A."/>
            <person name="Okrasinska A."/>
            <person name="Steczkiewicz K."/>
            <person name="Drgas O."/>
            <person name="Orlowska M."/>
            <person name="Perlinska-Lenart U."/>
            <person name="Aleksandrzak-Piekarczyk T."/>
            <person name="Szatraj K."/>
            <person name="Zielenkiewicz U."/>
            <person name="Pilsyk S."/>
            <person name="Malc E."/>
            <person name="Mieczkowski P."/>
            <person name="Kruszewska J.S."/>
            <person name="Biernat P."/>
            <person name="Pawlowska J."/>
        </authorList>
    </citation>
    <scope>NUCLEOTIDE SEQUENCE</scope>
    <source>
        <strain evidence="4">WA0000051536</strain>
    </source>
</reference>
<dbReference type="InterPro" id="IPR055170">
    <property type="entry name" value="GFO_IDH_MocA-like_dom"/>
</dbReference>
<dbReference type="AlphaFoldDB" id="A0A8H7UDU4"/>
<evidence type="ECO:0000313" key="5">
    <source>
        <dbReference type="Proteomes" id="UP000612746"/>
    </source>
</evidence>
<comment type="caution">
    <text evidence="4">The sequence shown here is derived from an EMBL/GenBank/DDBJ whole genome shotgun (WGS) entry which is preliminary data.</text>
</comment>
<evidence type="ECO:0000259" key="3">
    <source>
        <dbReference type="Pfam" id="PF22725"/>
    </source>
</evidence>
<dbReference type="OrthoDB" id="64915at2759"/>
<dbReference type="Gene3D" id="3.40.50.720">
    <property type="entry name" value="NAD(P)-binding Rossmann-like Domain"/>
    <property type="match status" value="1"/>
</dbReference>
<dbReference type="Gene3D" id="3.30.360.10">
    <property type="entry name" value="Dihydrodipicolinate Reductase, domain 2"/>
    <property type="match status" value="1"/>
</dbReference>
<dbReference type="PANTHER" id="PTHR43377:SF2">
    <property type="entry name" value="BINDING ROSSMANN FOLD OXIDOREDUCTASE, PUTATIVE (AFU_ORTHOLOGUE AFUA_4G00560)-RELATED"/>
    <property type="match status" value="1"/>
</dbReference>
<comment type="similarity">
    <text evidence="1">Belongs to the Gfo/Idh/MocA family.</text>
</comment>
<organism evidence="4 5">
    <name type="scientific">Umbelopsis vinacea</name>
    <dbReference type="NCBI Taxonomy" id="44442"/>
    <lineage>
        <taxon>Eukaryota</taxon>
        <taxon>Fungi</taxon>
        <taxon>Fungi incertae sedis</taxon>
        <taxon>Mucoromycota</taxon>
        <taxon>Mucoromycotina</taxon>
        <taxon>Umbelopsidomycetes</taxon>
        <taxon>Umbelopsidales</taxon>
        <taxon>Umbelopsidaceae</taxon>
        <taxon>Umbelopsis</taxon>
    </lineage>
</organism>
<sequence>MRTRNIHITRPPILKMNFKKVLNPLFQNTDRDARKIQETQDALKAVMMDDDDVHETVTAVVVGAGSRGRGYADIAKVKPTWMKIIGVAEPNDEKRALFAAAHDITSEDIFDDWRPLAAKGKIADVVFICTLDDQHYEPAIAFASLRYHIFLEKPMSTNIDECAKITDALEKAGTVCAIGHVLRYSPFHRKIKEILDTKELGDILNIQHVEPVGWYHFAHSYVRGNWRNERSSTFSLMAKCCHDVDLLRWWTGLPFAKVSSFGSLTWFKQENKPKEAGDAKKCLDCKLQDTCPYSAKTIYLKNRWHTSVLAHSGKLADIEDAVKSGPYGRCVYEMDNDVCDNQVVNIQFEKGDHTTPTATLTMIATSNALCERKVRVWCSNGDIEADEENASIQITNFSTRQTRSINPYNSTQAVGGHGGSDMGIMRAFILAVDAYKRGDHFTAQKHIPPIRESFTSHLFVFAAEHARQTSSVVDVQEYIEQQMKATT</sequence>
<dbReference type="SUPFAM" id="SSF55347">
    <property type="entry name" value="Glyceraldehyde-3-phosphate dehydrogenase-like, C-terminal domain"/>
    <property type="match status" value="1"/>
</dbReference>
<gene>
    <name evidence="4" type="ORF">INT44_000287</name>
</gene>
<name>A0A8H7UDU4_9FUNG</name>
<dbReference type="Proteomes" id="UP000612746">
    <property type="component" value="Unassembled WGS sequence"/>
</dbReference>